<name>A0ABN7V319_GIGMA</name>
<sequence>MAQYKIMEVDYIQQDFQSCHAQNHNSQLPQPNQDYNLILLLVGEKYIGIANEDDRTQENLRSYNMVANNNQKY</sequence>
<organism evidence="1 2">
    <name type="scientific">Gigaspora margarita</name>
    <dbReference type="NCBI Taxonomy" id="4874"/>
    <lineage>
        <taxon>Eukaryota</taxon>
        <taxon>Fungi</taxon>
        <taxon>Fungi incertae sedis</taxon>
        <taxon>Mucoromycota</taxon>
        <taxon>Glomeromycotina</taxon>
        <taxon>Glomeromycetes</taxon>
        <taxon>Diversisporales</taxon>
        <taxon>Gigasporaceae</taxon>
        <taxon>Gigaspora</taxon>
    </lineage>
</organism>
<dbReference type="Proteomes" id="UP000789901">
    <property type="component" value="Unassembled WGS sequence"/>
</dbReference>
<comment type="caution">
    <text evidence="1">The sequence shown here is derived from an EMBL/GenBank/DDBJ whole genome shotgun (WGS) entry which is preliminary data.</text>
</comment>
<proteinExistence type="predicted"/>
<accession>A0ABN7V319</accession>
<protein>
    <submittedName>
        <fullName evidence="1">35946_t:CDS:1</fullName>
    </submittedName>
</protein>
<feature type="non-terminal residue" evidence="1">
    <location>
        <position position="73"/>
    </location>
</feature>
<dbReference type="EMBL" id="CAJVQB010008878">
    <property type="protein sequence ID" value="CAG8724183.1"/>
    <property type="molecule type" value="Genomic_DNA"/>
</dbReference>
<reference evidence="1 2" key="1">
    <citation type="submission" date="2021-06" db="EMBL/GenBank/DDBJ databases">
        <authorList>
            <person name="Kallberg Y."/>
            <person name="Tangrot J."/>
            <person name="Rosling A."/>
        </authorList>
    </citation>
    <scope>NUCLEOTIDE SEQUENCE [LARGE SCALE GENOMIC DNA]</scope>
    <source>
        <strain evidence="1 2">120-4 pot B 10/14</strain>
    </source>
</reference>
<evidence type="ECO:0000313" key="1">
    <source>
        <dbReference type="EMBL" id="CAG8724183.1"/>
    </source>
</evidence>
<gene>
    <name evidence="1" type="ORF">GMARGA_LOCUS13779</name>
</gene>
<keyword evidence="2" id="KW-1185">Reference proteome</keyword>
<evidence type="ECO:0000313" key="2">
    <source>
        <dbReference type="Proteomes" id="UP000789901"/>
    </source>
</evidence>